<reference evidence="3" key="2">
    <citation type="submission" date="2014-03" db="EMBL/GenBank/DDBJ databases">
        <authorList>
            <person name="Urmite Genomes"/>
        </authorList>
    </citation>
    <scope>NUCLEOTIDE SEQUENCE</scope>
    <source>
        <strain evidence="3">DSM 44829</strain>
    </source>
</reference>
<feature type="domain" description="NUMOD4" evidence="2">
    <location>
        <begin position="5"/>
        <end position="59"/>
    </location>
</feature>
<dbReference type="Proteomes" id="UP000028870">
    <property type="component" value="Unassembled WGS sequence"/>
</dbReference>
<dbReference type="Pfam" id="PF07463">
    <property type="entry name" value="NUMOD4"/>
    <property type="match status" value="1"/>
</dbReference>
<proteinExistence type="predicted"/>
<dbReference type="STRING" id="258533.BN977_00210"/>
<feature type="region of interest" description="Disordered" evidence="1">
    <location>
        <begin position="56"/>
        <end position="83"/>
    </location>
</feature>
<accession>W9AS53</accession>
<dbReference type="InterPro" id="IPR010902">
    <property type="entry name" value="NUMOD4"/>
</dbReference>
<dbReference type="GO" id="GO:0016788">
    <property type="term" value="F:hydrolase activity, acting on ester bonds"/>
    <property type="evidence" value="ECO:0007669"/>
    <property type="project" value="InterPro"/>
</dbReference>
<reference evidence="3" key="1">
    <citation type="submission" date="2014-03" db="EMBL/GenBank/DDBJ databases">
        <title>Draft Genome Sequence of Mycobacterium cosmeticum DSM 44829.</title>
        <authorList>
            <person name="Croce O."/>
            <person name="Robert C."/>
            <person name="Raoult D."/>
            <person name="Drancourt M."/>
        </authorList>
    </citation>
    <scope>NUCLEOTIDE SEQUENCE [LARGE SCALE GENOMIC DNA]</scope>
    <source>
        <strain evidence="3">DSM 44829</strain>
    </source>
</reference>
<name>W9AS53_MYCCO</name>
<evidence type="ECO:0000313" key="3">
    <source>
        <dbReference type="EMBL" id="CDO05441.1"/>
    </source>
</evidence>
<evidence type="ECO:0000313" key="4">
    <source>
        <dbReference type="Proteomes" id="UP000028870"/>
    </source>
</evidence>
<gene>
    <name evidence="3" type="ORF">BN977_00210</name>
</gene>
<protein>
    <submittedName>
        <fullName evidence="3">NUMOD4 motif</fullName>
    </submittedName>
</protein>
<comment type="caution">
    <text evidence="3">The sequence shown here is derived from an EMBL/GenBank/DDBJ whole genome shotgun (WGS) entry which is preliminary data.</text>
</comment>
<dbReference type="Gene3D" id="3.90.75.20">
    <property type="match status" value="1"/>
</dbReference>
<sequence length="83" mass="9359">MSARELWRPVDGWAGFYEVSNHGRVRSVARVVTTASGHRRVPGRILRLVTNDGRAPRCTLARPGQRQTYYPNAIGPNQKRTQS</sequence>
<dbReference type="AlphaFoldDB" id="W9AS53"/>
<dbReference type="RefSeq" id="WP_036395794.1">
    <property type="nucleotide sequence ID" value="NZ_POTP01000005.1"/>
</dbReference>
<evidence type="ECO:0000259" key="2">
    <source>
        <dbReference type="Pfam" id="PF07463"/>
    </source>
</evidence>
<organism evidence="3 4">
    <name type="scientific">Mycolicibacterium cosmeticum</name>
    <dbReference type="NCBI Taxonomy" id="258533"/>
    <lineage>
        <taxon>Bacteria</taxon>
        <taxon>Bacillati</taxon>
        <taxon>Actinomycetota</taxon>
        <taxon>Actinomycetes</taxon>
        <taxon>Mycobacteriales</taxon>
        <taxon>Mycobacteriaceae</taxon>
        <taxon>Mycolicibacterium</taxon>
    </lineage>
</organism>
<evidence type="ECO:0000256" key="1">
    <source>
        <dbReference type="SAM" id="MobiDB-lite"/>
    </source>
</evidence>
<dbReference type="EMBL" id="CCBB010000001">
    <property type="protein sequence ID" value="CDO05441.1"/>
    <property type="molecule type" value="Genomic_DNA"/>
</dbReference>
<keyword evidence="4" id="KW-1185">Reference proteome</keyword>